<proteinExistence type="predicted"/>
<feature type="non-terminal residue" evidence="1">
    <location>
        <position position="19"/>
    </location>
</feature>
<dbReference type="AlphaFoldDB" id="A0A067EF36"/>
<organism evidence="1 2">
    <name type="scientific">Citrus sinensis</name>
    <name type="common">Sweet orange</name>
    <name type="synonym">Citrus aurantium var. sinensis</name>
    <dbReference type="NCBI Taxonomy" id="2711"/>
    <lineage>
        <taxon>Eukaryota</taxon>
        <taxon>Viridiplantae</taxon>
        <taxon>Streptophyta</taxon>
        <taxon>Embryophyta</taxon>
        <taxon>Tracheophyta</taxon>
        <taxon>Spermatophyta</taxon>
        <taxon>Magnoliopsida</taxon>
        <taxon>eudicotyledons</taxon>
        <taxon>Gunneridae</taxon>
        <taxon>Pentapetalae</taxon>
        <taxon>rosids</taxon>
        <taxon>malvids</taxon>
        <taxon>Sapindales</taxon>
        <taxon>Rutaceae</taxon>
        <taxon>Aurantioideae</taxon>
        <taxon>Citrus</taxon>
    </lineage>
</organism>
<protein>
    <submittedName>
        <fullName evidence="1">Uncharacterized protein</fullName>
    </submittedName>
</protein>
<accession>A0A067EF36</accession>
<gene>
    <name evidence="1" type="ORF">CISIN_1g0281181mg</name>
</gene>
<evidence type="ECO:0000313" key="2">
    <source>
        <dbReference type="Proteomes" id="UP000027120"/>
    </source>
</evidence>
<dbReference type="Proteomes" id="UP000027120">
    <property type="component" value="Unassembled WGS sequence"/>
</dbReference>
<evidence type="ECO:0000313" key="1">
    <source>
        <dbReference type="EMBL" id="KDO53774.1"/>
    </source>
</evidence>
<dbReference type="EMBL" id="KK785008">
    <property type="protein sequence ID" value="KDO53774.1"/>
    <property type="molecule type" value="Genomic_DNA"/>
</dbReference>
<sequence>MDPPSPKFFQAQSVFTSAG</sequence>
<name>A0A067EF36_CITSI</name>
<keyword evidence="2" id="KW-1185">Reference proteome</keyword>
<reference evidence="1 2" key="1">
    <citation type="submission" date="2014-04" db="EMBL/GenBank/DDBJ databases">
        <authorList>
            <consortium name="International Citrus Genome Consortium"/>
            <person name="Gmitter F."/>
            <person name="Chen C."/>
            <person name="Farmerie W."/>
            <person name="Harkins T."/>
            <person name="Desany B."/>
            <person name="Mohiuddin M."/>
            <person name="Kodira C."/>
            <person name="Borodovsky M."/>
            <person name="Lomsadze A."/>
            <person name="Burns P."/>
            <person name="Jenkins J."/>
            <person name="Prochnik S."/>
            <person name="Shu S."/>
            <person name="Chapman J."/>
            <person name="Pitluck S."/>
            <person name="Schmutz J."/>
            <person name="Rokhsar D."/>
        </authorList>
    </citation>
    <scope>NUCLEOTIDE SEQUENCE</scope>
</reference>